<reference evidence="2 3" key="1">
    <citation type="submission" date="2024-05" db="EMBL/GenBank/DDBJ databases">
        <title>Sphingomonas sp. HF-S3 16S ribosomal RNA gene Genome sequencing and assembly.</title>
        <authorList>
            <person name="Lee H."/>
        </authorList>
    </citation>
    <scope>NUCLEOTIDE SEQUENCE [LARGE SCALE GENOMIC DNA]</scope>
    <source>
        <strain evidence="2 3">HF-S3</strain>
    </source>
</reference>
<sequence>MSADNNRPQASPPNPLWVTGAMVGAVIGAFVVLALGKSQWVTTNITYTDLAAVMLATVTILITLFAIIMAVAAVYGYRELQQMIERRADEAAAKYMDTVGLRTIEARADSATASYLESKGDEVLKRREDEILSGRDGDDDELDEQDREFIDAREAARPSGEDE</sequence>
<keyword evidence="1" id="KW-1133">Transmembrane helix</keyword>
<dbReference type="Proteomes" id="UP001427805">
    <property type="component" value="Unassembled WGS sequence"/>
</dbReference>
<feature type="transmembrane region" description="Helical" evidence="1">
    <location>
        <begin position="50"/>
        <end position="77"/>
    </location>
</feature>
<feature type="transmembrane region" description="Helical" evidence="1">
    <location>
        <begin position="16"/>
        <end position="35"/>
    </location>
</feature>
<comment type="caution">
    <text evidence="2">The sequence shown here is derived from an EMBL/GenBank/DDBJ whole genome shotgun (WGS) entry which is preliminary data.</text>
</comment>
<keyword evidence="1" id="KW-0472">Membrane</keyword>
<evidence type="ECO:0000313" key="2">
    <source>
        <dbReference type="EMBL" id="MEN3749047.1"/>
    </source>
</evidence>
<organism evidence="2 3">
    <name type="scientific">Sphingomonas rustica</name>
    <dbReference type="NCBI Taxonomy" id="3103142"/>
    <lineage>
        <taxon>Bacteria</taxon>
        <taxon>Pseudomonadati</taxon>
        <taxon>Pseudomonadota</taxon>
        <taxon>Alphaproteobacteria</taxon>
        <taxon>Sphingomonadales</taxon>
        <taxon>Sphingomonadaceae</taxon>
        <taxon>Sphingomonas</taxon>
    </lineage>
</organism>
<accession>A0ABV0BCS4</accession>
<gene>
    <name evidence="2" type="ORF">TPR58_17875</name>
</gene>
<evidence type="ECO:0000256" key="1">
    <source>
        <dbReference type="SAM" id="Phobius"/>
    </source>
</evidence>
<dbReference type="RefSeq" id="WP_346248084.1">
    <property type="nucleotide sequence ID" value="NZ_JBDIZK010000011.1"/>
</dbReference>
<keyword evidence="3" id="KW-1185">Reference proteome</keyword>
<evidence type="ECO:0000313" key="3">
    <source>
        <dbReference type="Proteomes" id="UP001427805"/>
    </source>
</evidence>
<name>A0ABV0BCS4_9SPHN</name>
<dbReference type="EMBL" id="JBDIZK010000011">
    <property type="protein sequence ID" value="MEN3749047.1"/>
    <property type="molecule type" value="Genomic_DNA"/>
</dbReference>
<keyword evidence="1" id="KW-0812">Transmembrane</keyword>
<protein>
    <submittedName>
        <fullName evidence="2">Uncharacterized protein</fullName>
    </submittedName>
</protein>
<proteinExistence type="predicted"/>